<accession>A0A916Y337</accession>
<sequence length="131" mass="13822">MSGYSVTQIGRLDSWSGKAFLEGDLGAENTGLSINATEPGGESPFWHSHANSEELYIVLDGTGEIVLGEDIVPLNAGTVVRVAPGTMMALRCLPDSPAAMKWICVRSGADSLEGVGKDATLDSDRPFPWNA</sequence>
<comment type="caution">
    <text evidence="3">The sequence shown here is derived from an EMBL/GenBank/DDBJ whole genome shotgun (WGS) entry which is preliminary data.</text>
</comment>
<dbReference type="Gene3D" id="2.60.120.10">
    <property type="entry name" value="Jelly Rolls"/>
    <property type="match status" value="1"/>
</dbReference>
<evidence type="ECO:0000313" key="4">
    <source>
        <dbReference type="Proteomes" id="UP000633205"/>
    </source>
</evidence>
<dbReference type="InterPro" id="IPR051610">
    <property type="entry name" value="GPI/OXD"/>
</dbReference>
<proteinExistence type="predicted"/>
<dbReference type="InterPro" id="IPR011051">
    <property type="entry name" value="RmlC_Cupin_sf"/>
</dbReference>
<keyword evidence="4" id="KW-1185">Reference proteome</keyword>
<name>A0A916Y337_9MICO</name>
<dbReference type="EMBL" id="BMHO01000001">
    <property type="protein sequence ID" value="GGD28356.1"/>
    <property type="molecule type" value="Genomic_DNA"/>
</dbReference>
<evidence type="ECO:0000259" key="2">
    <source>
        <dbReference type="Pfam" id="PF07883"/>
    </source>
</evidence>
<dbReference type="Pfam" id="PF07883">
    <property type="entry name" value="Cupin_2"/>
    <property type="match status" value="1"/>
</dbReference>
<protein>
    <recommendedName>
        <fullName evidence="2">Cupin type-2 domain-containing protein</fullName>
    </recommendedName>
</protein>
<dbReference type="PANTHER" id="PTHR35848:SF6">
    <property type="entry name" value="CUPIN TYPE-2 DOMAIN-CONTAINING PROTEIN"/>
    <property type="match status" value="1"/>
</dbReference>
<dbReference type="InterPro" id="IPR013096">
    <property type="entry name" value="Cupin_2"/>
</dbReference>
<dbReference type="InterPro" id="IPR014710">
    <property type="entry name" value="RmlC-like_jellyroll"/>
</dbReference>
<organism evidence="3 4">
    <name type="scientific">Microbacterium faecale</name>
    <dbReference type="NCBI Taxonomy" id="1804630"/>
    <lineage>
        <taxon>Bacteria</taxon>
        <taxon>Bacillati</taxon>
        <taxon>Actinomycetota</taxon>
        <taxon>Actinomycetes</taxon>
        <taxon>Micrococcales</taxon>
        <taxon>Microbacteriaceae</taxon>
        <taxon>Microbacterium</taxon>
    </lineage>
</organism>
<gene>
    <name evidence="3" type="ORF">GCM10010915_05460</name>
</gene>
<dbReference type="SUPFAM" id="SSF51182">
    <property type="entry name" value="RmlC-like cupins"/>
    <property type="match status" value="1"/>
</dbReference>
<reference evidence="3" key="1">
    <citation type="journal article" date="2014" name="Int. J. Syst. Evol. Microbiol.">
        <title>Complete genome sequence of Corynebacterium casei LMG S-19264T (=DSM 44701T), isolated from a smear-ripened cheese.</title>
        <authorList>
            <consortium name="US DOE Joint Genome Institute (JGI-PGF)"/>
            <person name="Walter F."/>
            <person name="Albersmeier A."/>
            <person name="Kalinowski J."/>
            <person name="Ruckert C."/>
        </authorList>
    </citation>
    <scope>NUCLEOTIDE SEQUENCE</scope>
    <source>
        <strain evidence="3">CGMCC 1.15152</strain>
    </source>
</reference>
<dbReference type="AlphaFoldDB" id="A0A916Y337"/>
<reference evidence="3" key="2">
    <citation type="submission" date="2020-09" db="EMBL/GenBank/DDBJ databases">
        <authorList>
            <person name="Sun Q."/>
            <person name="Zhou Y."/>
        </authorList>
    </citation>
    <scope>NUCLEOTIDE SEQUENCE</scope>
    <source>
        <strain evidence="3">CGMCC 1.15152</strain>
    </source>
</reference>
<dbReference type="RefSeq" id="WP_188710774.1">
    <property type="nucleotide sequence ID" value="NZ_BMHO01000001.1"/>
</dbReference>
<dbReference type="PANTHER" id="PTHR35848">
    <property type="entry name" value="OXALATE-BINDING PROTEIN"/>
    <property type="match status" value="1"/>
</dbReference>
<evidence type="ECO:0000256" key="1">
    <source>
        <dbReference type="ARBA" id="ARBA00022723"/>
    </source>
</evidence>
<dbReference type="GO" id="GO:0046872">
    <property type="term" value="F:metal ion binding"/>
    <property type="evidence" value="ECO:0007669"/>
    <property type="project" value="UniProtKB-KW"/>
</dbReference>
<dbReference type="Proteomes" id="UP000633205">
    <property type="component" value="Unassembled WGS sequence"/>
</dbReference>
<feature type="domain" description="Cupin type-2" evidence="2">
    <location>
        <begin position="38"/>
        <end position="103"/>
    </location>
</feature>
<evidence type="ECO:0000313" key="3">
    <source>
        <dbReference type="EMBL" id="GGD28356.1"/>
    </source>
</evidence>
<keyword evidence="1" id="KW-0479">Metal-binding</keyword>